<dbReference type="InterPro" id="IPR025877">
    <property type="entry name" value="MobA-like_NTP_Trfase"/>
</dbReference>
<dbReference type="Gene3D" id="3.90.550.10">
    <property type="entry name" value="Spore Coat Polysaccharide Biosynthesis Protein SpsA, Chain A"/>
    <property type="match status" value="1"/>
</dbReference>
<dbReference type="GO" id="GO:0016301">
    <property type="term" value="F:kinase activity"/>
    <property type="evidence" value="ECO:0007669"/>
    <property type="project" value="UniProtKB-KW"/>
</dbReference>
<keyword evidence="1" id="KW-0808">Transferase</keyword>
<dbReference type="PANTHER" id="PTHR43584:SF8">
    <property type="entry name" value="N-ACETYLMURAMATE ALPHA-1-PHOSPHATE URIDYLYLTRANSFERASE"/>
    <property type="match status" value="1"/>
</dbReference>
<dbReference type="STRING" id="1296565.SAMN05660657_04313"/>
<dbReference type="InterPro" id="IPR050065">
    <property type="entry name" value="GlmU-like"/>
</dbReference>
<dbReference type="GO" id="GO:0016779">
    <property type="term" value="F:nucleotidyltransferase activity"/>
    <property type="evidence" value="ECO:0007669"/>
    <property type="project" value="UniProtKB-KW"/>
</dbReference>
<protein>
    <submittedName>
        <fullName evidence="4">Choline kinase</fullName>
    </submittedName>
</protein>
<dbReference type="Proteomes" id="UP000199546">
    <property type="component" value="Unassembled WGS sequence"/>
</dbReference>
<reference evidence="5" key="1">
    <citation type="submission" date="2016-10" db="EMBL/GenBank/DDBJ databases">
        <authorList>
            <person name="Varghese N."/>
            <person name="Submissions S."/>
        </authorList>
    </citation>
    <scope>NUCLEOTIDE SEQUENCE [LARGE SCALE GENOMIC DNA]</scope>
    <source>
        <strain evidence="5">DSM 46136</strain>
    </source>
</reference>
<dbReference type="RefSeq" id="WP_245784885.1">
    <property type="nucleotide sequence ID" value="NZ_FPBA01000020.1"/>
</dbReference>
<dbReference type="InterPro" id="IPR029044">
    <property type="entry name" value="Nucleotide-diphossugar_trans"/>
</dbReference>
<organism evidence="4 5">
    <name type="scientific">Geodermatophilus amargosae</name>
    <dbReference type="NCBI Taxonomy" id="1296565"/>
    <lineage>
        <taxon>Bacteria</taxon>
        <taxon>Bacillati</taxon>
        <taxon>Actinomycetota</taxon>
        <taxon>Actinomycetes</taxon>
        <taxon>Geodermatophilales</taxon>
        <taxon>Geodermatophilaceae</taxon>
        <taxon>Geodermatophilus</taxon>
    </lineage>
</organism>
<gene>
    <name evidence="4" type="ORF">SAMN05660657_04313</name>
</gene>
<dbReference type="SUPFAM" id="SSF53448">
    <property type="entry name" value="Nucleotide-diphospho-sugar transferases"/>
    <property type="match status" value="1"/>
</dbReference>
<keyword evidence="4" id="KW-0418">Kinase</keyword>
<evidence type="ECO:0000256" key="2">
    <source>
        <dbReference type="ARBA" id="ARBA00022695"/>
    </source>
</evidence>
<evidence type="ECO:0000259" key="3">
    <source>
        <dbReference type="Pfam" id="PF12804"/>
    </source>
</evidence>
<sequence>MRIVELAQTTGVAALEALTARTGTRTETHPVQVVILAAGMGTRLGRPLPKPLTPLVDGRSILHRQLDTLTQVLGPAVDVTAVVGFQCELLMQAAPDLRFAYNPHFARTNTSKSLLRGLRTTRSGGVLWLNGDVVFDAAVLEAALPAIQADQSFVCVDTSVVGDEEVKYTLDEDGYIAELSKTVTGGLGEAVGINYVSAADKAALAEHLEACGDQDYFERGMETAVIEAGLRFRPLDISRWTAVEVDFEADLERANAMLSSNRARLHPVPGGTR</sequence>
<name>A0A1I7CCA5_9ACTN</name>
<feature type="domain" description="MobA-like NTP transferase" evidence="3">
    <location>
        <begin position="33"/>
        <end position="159"/>
    </location>
</feature>
<keyword evidence="2" id="KW-0548">Nucleotidyltransferase</keyword>
<keyword evidence="5" id="KW-1185">Reference proteome</keyword>
<dbReference type="Pfam" id="PF12804">
    <property type="entry name" value="NTP_transf_3"/>
    <property type="match status" value="1"/>
</dbReference>
<evidence type="ECO:0000256" key="1">
    <source>
        <dbReference type="ARBA" id="ARBA00022679"/>
    </source>
</evidence>
<evidence type="ECO:0000313" key="4">
    <source>
        <dbReference type="EMBL" id="SFT97057.1"/>
    </source>
</evidence>
<accession>A0A1I7CCA5</accession>
<evidence type="ECO:0000313" key="5">
    <source>
        <dbReference type="Proteomes" id="UP000199546"/>
    </source>
</evidence>
<dbReference type="AlphaFoldDB" id="A0A1I7CCA5"/>
<dbReference type="PANTHER" id="PTHR43584">
    <property type="entry name" value="NUCLEOTIDYL TRANSFERASE"/>
    <property type="match status" value="1"/>
</dbReference>
<dbReference type="EMBL" id="FPBA01000020">
    <property type="protein sequence ID" value="SFT97057.1"/>
    <property type="molecule type" value="Genomic_DNA"/>
</dbReference>
<proteinExistence type="predicted"/>
<dbReference type="CDD" id="cd02523">
    <property type="entry name" value="PC_cytidylyltransferase"/>
    <property type="match status" value="1"/>
</dbReference>